<keyword evidence="1" id="KW-1133">Transmembrane helix</keyword>
<protein>
    <recommendedName>
        <fullName evidence="5">PARP</fullName>
    </recommendedName>
</protein>
<accession>A0A819SH67</accession>
<evidence type="ECO:0008006" key="5">
    <source>
        <dbReference type="Google" id="ProtNLM"/>
    </source>
</evidence>
<proteinExistence type="predicted"/>
<evidence type="ECO:0000313" key="2">
    <source>
        <dbReference type="EMBL" id="CAF1223647.1"/>
    </source>
</evidence>
<dbReference type="AlphaFoldDB" id="A0A819SH67"/>
<dbReference type="EMBL" id="CAJOAY010004249">
    <property type="protein sequence ID" value="CAF4061529.1"/>
    <property type="molecule type" value="Genomic_DNA"/>
</dbReference>
<gene>
    <name evidence="3" type="ORF">OKA104_LOCUS33416</name>
    <name evidence="2" type="ORF">VCS650_LOCUS26858</name>
</gene>
<sequence length="317" mass="36809">MIYTSSILYETASDDIPYCPRKHLLRFSTLTCFTCDCYYDHPHAILLTRVAILFCCFLFRLIAIILGGMCANRFPPRAIAYVVFACISLLFAICTIVLEYRHHRRLWFYYPDGGSTLNRARRHRGFLPYSIINDQRTTSWRSSLCKRHNCQSRDFFHIIMYHSRATQFRVTNANPNQRVIGFHQTDQNCAFSISKTNFEPTEQARGLFGAGVYFATSIDHTEFKANYKGAYIIARVNLGRVYLTEDRGAQPTDRQSYDSIYFKHPNGSDEIVIFNPEFIEEWLIVVNQDYSITNGVAGVRDDIKDHFYAEVYKGCIF</sequence>
<feature type="transmembrane region" description="Helical" evidence="1">
    <location>
        <begin position="78"/>
        <end position="98"/>
    </location>
</feature>
<keyword evidence="1" id="KW-0472">Membrane</keyword>
<name>A0A819SH67_9BILA</name>
<dbReference type="EMBL" id="CAJNON010000368">
    <property type="protein sequence ID" value="CAF1223647.1"/>
    <property type="molecule type" value="Genomic_DNA"/>
</dbReference>
<reference evidence="3" key="1">
    <citation type="submission" date="2021-02" db="EMBL/GenBank/DDBJ databases">
        <authorList>
            <person name="Nowell W R."/>
        </authorList>
    </citation>
    <scope>NUCLEOTIDE SEQUENCE</scope>
</reference>
<dbReference type="Gene3D" id="3.90.228.10">
    <property type="match status" value="1"/>
</dbReference>
<comment type="caution">
    <text evidence="3">The sequence shown here is derived from an EMBL/GenBank/DDBJ whole genome shotgun (WGS) entry which is preliminary data.</text>
</comment>
<evidence type="ECO:0000313" key="3">
    <source>
        <dbReference type="EMBL" id="CAF4061529.1"/>
    </source>
</evidence>
<dbReference type="OrthoDB" id="9988582at2759"/>
<evidence type="ECO:0000256" key="1">
    <source>
        <dbReference type="SAM" id="Phobius"/>
    </source>
</evidence>
<dbReference type="SUPFAM" id="SSF56399">
    <property type="entry name" value="ADP-ribosylation"/>
    <property type="match status" value="1"/>
</dbReference>
<evidence type="ECO:0000313" key="4">
    <source>
        <dbReference type="Proteomes" id="UP000663881"/>
    </source>
</evidence>
<feature type="transmembrane region" description="Helical" evidence="1">
    <location>
        <begin position="46"/>
        <end position="66"/>
    </location>
</feature>
<dbReference type="Proteomes" id="UP000663891">
    <property type="component" value="Unassembled WGS sequence"/>
</dbReference>
<dbReference type="Proteomes" id="UP000663881">
    <property type="component" value="Unassembled WGS sequence"/>
</dbReference>
<organism evidence="3 4">
    <name type="scientific">Adineta steineri</name>
    <dbReference type="NCBI Taxonomy" id="433720"/>
    <lineage>
        <taxon>Eukaryota</taxon>
        <taxon>Metazoa</taxon>
        <taxon>Spiralia</taxon>
        <taxon>Gnathifera</taxon>
        <taxon>Rotifera</taxon>
        <taxon>Eurotatoria</taxon>
        <taxon>Bdelloidea</taxon>
        <taxon>Adinetida</taxon>
        <taxon>Adinetidae</taxon>
        <taxon>Adineta</taxon>
    </lineage>
</organism>
<keyword evidence="1" id="KW-0812">Transmembrane</keyword>